<dbReference type="AlphaFoldDB" id="A0A133V0X4"/>
<name>A0A133V0X4_9EURY</name>
<comment type="caution">
    <text evidence="1">The sequence shown here is derived from an EMBL/GenBank/DDBJ whole genome shotgun (WGS) entry which is preliminary data.</text>
</comment>
<evidence type="ECO:0000313" key="2">
    <source>
        <dbReference type="Proteomes" id="UP000070520"/>
    </source>
</evidence>
<accession>A0A133V0X4</accession>
<organism evidence="1 2">
    <name type="scientific">candidate division MSBL1 archaeon SCGC-AAA261C02</name>
    <dbReference type="NCBI Taxonomy" id="1698272"/>
    <lineage>
        <taxon>Archaea</taxon>
        <taxon>Methanobacteriati</taxon>
        <taxon>Methanobacteriota</taxon>
        <taxon>candidate division MSBL1</taxon>
    </lineage>
</organism>
<sequence length="161" mass="18038">MSFRRDQRGFIFSLDATLAVLVALIVLAGVASVGSSSTTYKQHGYLRLERYANDALEVMELTGTTDNIKSLLDQGENSKAESLAENELRKILPNEVQFKLRIGPEDDPRLDNVYPSPRNHEEWRAAFENAEEIAVATRVLVFSPENVVDSINLYVWRGPGI</sequence>
<dbReference type="EMBL" id="LHXW01000013">
    <property type="protein sequence ID" value="KXB00100.1"/>
    <property type="molecule type" value="Genomic_DNA"/>
</dbReference>
<dbReference type="Proteomes" id="UP000070520">
    <property type="component" value="Unassembled WGS sequence"/>
</dbReference>
<gene>
    <name evidence="1" type="ORF">AKJ42_01645</name>
</gene>
<protein>
    <submittedName>
        <fullName evidence="1">Uncharacterized protein</fullName>
    </submittedName>
</protein>
<proteinExistence type="predicted"/>
<keyword evidence="2" id="KW-1185">Reference proteome</keyword>
<reference evidence="1 2" key="1">
    <citation type="journal article" date="2016" name="Sci. Rep.">
        <title>Metabolic traits of an uncultured archaeal lineage -MSBL1- from brine pools of the Red Sea.</title>
        <authorList>
            <person name="Mwirichia R."/>
            <person name="Alam I."/>
            <person name="Rashid M."/>
            <person name="Vinu M."/>
            <person name="Ba-Alawi W."/>
            <person name="Anthony Kamau A."/>
            <person name="Kamanda Ngugi D."/>
            <person name="Goker M."/>
            <person name="Klenk H.P."/>
            <person name="Bajic V."/>
            <person name="Stingl U."/>
        </authorList>
    </citation>
    <scope>NUCLEOTIDE SEQUENCE [LARGE SCALE GENOMIC DNA]</scope>
    <source>
        <strain evidence="1">SCGC-AAA261C02</strain>
    </source>
</reference>
<evidence type="ECO:0000313" key="1">
    <source>
        <dbReference type="EMBL" id="KXB00100.1"/>
    </source>
</evidence>